<organism evidence="1">
    <name type="scientific">marine sediment metagenome</name>
    <dbReference type="NCBI Taxonomy" id="412755"/>
    <lineage>
        <taxon>unclassified sequences</taxon>
        <taxon>metagenomes</taxon>
        <taxon>ecological metagenomes</taxon>
    </lineage>
</organism>
<accession>X0XV67</accession>
<sequence>VAGHHEKETAVTETGQVPERIEVVDQTVRLSRLKMLYVAAKISQHSNRAKVYTALD</sequence>
<dbReference type="AlphaFoldDB" id="X0XV67"/>
<protein>
    <submittedName>
        <fullName evidence="1">Uncharacterized protein</fullName>
    </submittedName>
</protein>
<name>X0XV67_9ZZZZ</name>
<proteinExistence type="predicted"/>
<evidence type="ECO:0000313" key="1">
    <source>
        <dbReference type="EMBL" id="GAG47209.1"/>
    </source>
</evidence>
<comment type="caution">
    <text evidence="1">The sequence shown here is derived from an EMBL/GenBank/DDBJ whole genome shotgun (WGS) entry which is preliminary data.</text>
</comment>
<reference evidence="1" key="1">
    <citation type="journal article" date="2014" name="Front. Microbiol.">
        <title>High frequency of phylogenetically diverse reductive dehalogenase-homologous genes in deep subseafloor sedimentary metagenomes.</title>
        <authorList>
            <person name="Kawai M."/>
            <person name="Futagami T."/>
            <person name="Toyoda A."/>
            <person name="Takaki Y."/>
            <person name="Nishi S."/>
            <person name="Hori S."/>
            <person name="Arai W."/>
            <person name="Tsubouchi T."/>
            <person name="Morono Y."/>
            <person name="Uchiyama I."/>
            <person name="Ito T."/>
            <person name="Fujiyama A."/>
            <person name="Inagaki F."/>
            <person name="Takami H."/>
        </authorList>
    </citation>
    <scope>NUCLEOTIDE SEQUENCE</scope>
    <source>
        <strain evidence="1">Expedition CK06-06</strain>
    </source>
</reference>
<feature type="non-terminal residue" evidence="1">
    <location>
        <position position="1"/>
    </location>
</feature>
<dbReference type="EMBL" id="BARS01054269">
    <property type="protein sequence ID" value="GAG47209.1"/>
    <property type="molecule type" value="Genomic_DNA"/>
</dbReference>
<gene>
    <name evidence="1" type="ORF">S01H1_80371</name>
</gene>